<dbReference type="PROSITE" id="PS50262">
    <property type="entry name" value="G_PROTEIN_RECEP_F1_2"/>
    <property type="match status" value="1"/>
</dbReference>
<dbReference type="SMART" id="SM01381">
    <property type="entry name" value="7TM_GPCR_Srsx"/>
    <property type="match status" value="1"/>
</dbReference>
<keyword evidence="15" id="KW-1185">Reference proteome</keyword>
<feature type="coiled-coil region" evidence="10">
    <location>
        <begin position="476"/>
        <end position="512"/>
    </location>
</feature>
<dbReference type="PRINTS" id="PR01012">
    <property type="entry name" value="NRPEPTIDEYR"/>
</dbReference>
<comment type="similarity">
    <text evidence="2 9">Belongs to the G-protein coupled receptor 1 family.</text>
</comment>
<feature type="transmembrane region" description="Helical" evidence="12">
    <location>
        <begin position="174"/>
        <end position="197"/>
    </location>
</feature>
<dbReference type="Pfam" id="PF00001">
    <property type="entry name" value="7tm_1"/>
    <property type="match status" value="1"/>
</dbReference>
<name>A0A8S9ZQZ6_9BILA</name>
<dbReference type="AlphaFoldDB" id="A0A8S9ZQZ6"/>
<accession>A0A8S9ZQZ6</accession>
<evidence type="ECO:0000256" key="11">
    <source>
        <dbReference type="SAM" id="MobiDB-lite"/>
    </source>
</evidence>
<reference evidence="14" key="1">
    <citation type="journal article" date="2020" name="Ecol. Evol.">
        <title>Genome structure and content of the rice root-knot nematode (Meloidogyne graminicola).</title>
        <authorList>
            <person name="Phan N.T."/>
            <person name="Danchin E.G.J."/>
            <person name="Klopp C."/>
            <person name="Perfus-Barbeoch L."/>
            <person name="Kozlowski D.K."/>
            <person name="Koutsovoulos G.D."/>
            <person name="Lopez-Roques C."/>
            <person name="Bouchez O."/>
            <person name="Zahm M."/>
            <person name="Besnard G."/>
            <person name="Bellafiore S."/>
        </authorList>
    </citation>
    <scope>NUCLEOTIDE SEQUENCE</scope>
    <source>
        <strain evidence="14">VN-18</strain>
    </source>
</reference>
<evidence type="ECO:0000313" key="15">
    <source>
        <dbReference type="Proteomes" id="UP000605970"/>
    </source>
</evidence>
<evidence type="ECO:0000256" key="1">
    <source>
        <dbReference type="ARBA" id="ARBA00004141"/>
    </source>
</evidence>
<feature type="region of interest" description="Disordered" evidence="11">
    <location>
        <begin position="335"/>
        <end position="360"/>
    </location>
</feature>
<dbReference type="EMBL" id="JABEBT010000036">
    <property type="protein sequence ID" value="KAF7635885.1"/>
    <property type="molecule type" value="Genomic_DNA"/>
</dbReference>
<sequence>MFLSIEDIDRQCPRSVYPNDTINWQLSPFDDGCLKSFFHKLTSHLRRYYVWETALYTSFYVLISICAIIGNGLVIIAVVRKPAMRTARNVLIVNLALSNLMLALTTVPFLWLPSIDFDFPYSNFFCKFANALPGSNIYCSTLTISVMAIDRYYSVKSIKVSGPSNKSKNNFRALLISIFIWVLSLLLSFPLLIYYQINMLYAFKDIYVFNNELISSEGNKTSFVELRSYGWRQCRLSTTNDNDKGNETFIDERMVQLGMSLMQALMLYAVPLIVLLIFNLKLTRFLEKNSKNMNNRMKKVNTTTQINKIEKNERRESDNESLSCTEKLIEYYSDGQQQQKGGGGNSSTKSGSLVSSGGGGGGTTTINLNQFKKSLGGNLINNQKKRRNKTTFLLITMAGSYAFLWLPFTLISFLIDLDLMEGGSPTMERVDQACKLISILSICVNPFLYGFLNTNFRSEFNEIFIKCINCLPLIIQNQLQNNKQKNLNKIQIIENKKKKKRINNNNNNINNKRNYFDKNKDIIL</sequence>
<gene>
    <name evidence="14" type="ORF">Mgra_00004602</name>
</gene>
<protein>
    <submittedName>
        <fullName evidence="14">G_PROTEIN_RECEP_F1_2 domain-containing protein</fullName>
    </submittedName>
</protein>
<feature type="region of interest" description="Disordered" evidence="11">
    <location>
        <begin position="299"/>
        <end position="322"/>
    </location>
</feature>
<dbReference type="GO" id="GO:0016020">
    <property type="term" value="C:membrane"/>
    <property type="evidence" value="ECO:0007669"/>
    <property type="project" value="UniProtKB-SubCell"/>
</dbReference>
<evidence type="ECO:0000256" key="2">
    <source>
        <dbReference type="ARBA" id="ARBA00010663"/>
    </source>
</evidence>
<feature type="transmembrane region" description="Helical" evidence="12">
    <location>
        <begin position="392"/>
        <end position="415"/>
    </location>
</feature>
<dbReference type="GO" id="GO:0004983">
    <property type="term" value="F:neuropeptide Y receptor activity"/>
    <property type="evidence" value="ECO:0007669"/>
    <property type="project" value="InterPro"/>
</dbReference>
<keyword evidence="10" id="KW-0175">Coiled coil</keyword>
<evidence type="ECO:0000259" key="13">
    <source>
        <dbReference type="PROSITE" id="PS50262"/>
    </source>
</evidence>
<evidence type="ECO:0000256" key="10">
    <source>
        <dbReference type="SAM" id="Coils"/>
    </source>
</evidence>
<evidence type="ECO:0000256" key="5">
    <source>
        <dbReference type="ARBA" id="ARBA00023040"/>
    </source>
</evidence>
<dbReference type="InterPro" id="IPR000611">
    <property type="entry name" value="NPY_rcpt"/>
</dbReference>
<dbReference type="InterPro" id="IPR017452">
    <property type="entry name" value="GPCR_Rhodpsn_7TM"/>
</dbReference>
<keyword evidence="8 9" id="KW-0807">Transducer</keyword>
<evidence type="ECO:0000256" key="3">
    <source>
        <dbReference type="ARBA" id="ARBA00022692"/>
    </source>
</evidence>
<evidence type="ECO:0000256" key="4">
    <source>
        <dbReference type="ARBA" id="ARBA00022989"/>
    </source>
</evidence>
<comment type="subcellular location">
    <subcellularLocation>
        <location evidence="1">Membrane</location>
        <topology evidence="1">Multi-pass membrane protein</topology>
    </subcellularLocation>
</comment>
<dbReference type="PROSITE" id="PS00237">
    <property type="entry name" value="G_PROTEIN_RECEP_F1_1"/>
    <property type="match status" value="1"/>
</dbReference>
<dbReference type="Proteomes" id="UP000605970">
    <property type="component" value="Unassembled WGS sequence"/>
</dbReference>
<evidence type="ECO:0000256" key="8">
    <source>
        <dbReference type="ARBA" id="ARBA00023224"/>
    </source>
</evidence>
<dbReference type="Gene3D" id="1.20.1070.10">
    <property type="entry name" value="Rhodopsin 7-helix transmembrane proteins"/>
    <property type="match status" value="1"/>
</dbReference>
<keyword evidence="3 9" id="KW-0812">Transmembrane</keyword>
<feature type="compositionally biased region" description="Basic and acidic residues" evidence="11">
    <location>
        <begin position="308"/>
        <end position="318"/>
    </location>
</feature>
<feature type="transmembrane region" description="Helical" evidence="12">
    <location>
        <begin position="131"/>
        <end position="153"/>
    </location>
</feature>
<dbReference type="OrthoDB" id="9046662at2759"/>
<dbReference type="PANTHER" id="PTHR24235">
    <property type="entry name" value="NEUROPEPTIDE Y RECEPTOR"/>
    <property type="match status" value="1"/>
</dbReference>
<evidence type="ECO:0000256" key="7">
    <source>
        <dbReference type="ARBA" id="ARBA00023170"/>
    </source>
</evidence>
<dbReference type="SUPFAM" id="SSF81321">
    <property type="entry name" value="Family A G protein-coupled receptor-like"/>
    <property type="match status" value="1"/>
</dbReference>
<dbReference type="PRINTS" id="PR00237">
    <property type="entry name" value="GPCRRHODOPSN"/>
</dbReference>
<evidence type="ECO:0000313" key="14">
    <source>
        <dbReference type="EMBL" id="KAF7635885.1"/>
    </source>
</evidence>
<organism evidence="14 15">
    <name type="scientific">Meloidogyne graminicola</name>
    <dbReference type="NCBI Taxonomy" id="189291"/>
    <lineage>
        <taxon>Eukaryota</taxon>
        <taxon>Metazoa</taxon>
        <taxon>Ecdysozoa</taxon>
        <taxon>Nematoda</taxon>
        <taxon>Chromadorea</taxon>
        <taxon>Rhabditida</taxon>
        <taxon>Tylenchina</taxon>
        <taxon>Tylenchomorpha</taxon>
        <taxon>Tylenchoidea</taxon>
        <taxon>Meloidogynidae</taxon>
        <taxon>Meloidogyninae</taxon>
        <taxon>Meloidogyne</taxon>
    </lineage>
</organism>
<feature type="transmembrane region" description="Helical" evidence="12">
    <location>
        <begin position="59"/>
        <end position="79"/>
    </location>
</feature>
<feature type="transmembrane region" description="Helical" evidence="12">
    <location>
        <begin position="261"/>
        <end position="280"/>
    </location>
</feature>
<feature type="compositionally biased region" description="Low complexity" evidence="11">
    <location>
        <begin position="346"/>
        <end position="355"/>
    </location>
</feature>
<feature type="transmembrane region" description="Helical" evidence="12">
    <location>
        <begin position="435"/>
        <end position="452"/>
    </location>
</feature>
<evidence type="ECO:0000256" key="9">
    <source>
        <dbReference type="RuleBase" id="RU000688"/>
    </source>
</evidence>
<evidence type="ECO:0000256" key="12">
    <source>
        <dbReference type="SAM" id="Phobius"/>
    </source>
</evidence>
<keyword evidence="5 9" id="KW-0297">G-protein coupled receptor</keyword>
<proteinExistence type="inferred from homology"/>
<dbReference type="PANTHER" id="PTHR24235:SF3">
    <property type="entry name" value="G-PROTEIN COUPLED RECEPTOR NPR-8-RELATED"/>
    <property type="match status" value="1"/>
</dbReference>
<keyword evidence="7 9" id="KW-0675">Receptor</keyword>
<keyword evidence="6 12" id="KW-0472">Membrane</keyword>
<feature type="transmembrane region" description="Helical" evidence="12">
    <location>
        <begin position="91"/>
        <end position="111"/>
    </location>
</feature>
<comment type="caution">
    <text evidence="14">The sequence shown here is derived from an EMBL/GenBank/DDBJ whole genome shotgun (WGS) entry which is preliminary data.</text>
</comment>
<feature type="domain" description="G-protein coupled receptors family 1 profile" evidence="13">
    <location>
        <begin position="70"/>
        <end position="449"/>
    </location>
</feature>
<keyword evidence="4 12" id="KW-1133">Transmembrane helix</keyword>
<dbReference type="InterPro" id="IPR000276">
    <property type="entry name" value="GPCR_Rhodpsn"/>
</dbReference>
<evidence type="ECO:0000256" key="6">
    <source>
        <dbReference type="ARBA" id="ARBA00023136"/>
    </source>
</evidence>